<dbReference type="Pfam" id="PF04255">
    <property type="entry name" value="DUF433"/>
    <property type="match status" value="1"/>
</dbReference>
<dbReference type="EMBL" id="BLAY01000040">
    <property type="protein sequence ID" value="GET38156.1"/>
    <property type="molecule type" value="Genomic_DNA"/>
</dbReference>
<evidence type="ECO:0008006" key="3">
    <source>
        <dbReference type="Google" id="ProtNLM"/>
    </source>
</evidence>
<comment type="caution">
    <text evidence="1">The sequence shown here is derived from an EMBL/GenBank/DDBJ whole genome shotgun (WGS) entry which is preliminary data.</text>
</comment>
<dbReference type="InterPro" id="IPR007367">
    <property type="entry name" value="DUF433"/>
</dbReference>
<keyword evidence="2" id="KW-1185">Reference proteome</keyword>
<dbReference type="SUPFAM" id="SSF46689">
    <property type="entry name" value="Homeodomain-like"/>
    <property type="match status" value="1"/>
</dbReference>
<dbReference type="RefSeq" id="WP_226580858.1">
    <property type="nucleotide sequence ID" value="NZ_BLAY01000040.1"/>
</dbReference>
<accession>A0AAV3XBZ0</accession>
<dbReference type="AlphaFoldDB" id="A0AAV3XBZ0"/>
<dbReference type="Gene3D" id="1.10.10.10">
    <property type="entry name" value="Winged helix-like DNA-binding domain superfamily/Winged helix DNA-binding domain"/>
    <property type="match status" value="1"/>
</dbReference>
<protein>
    <recommendedName>
        <fullName evidence="3">DUF433 domain-containing protein</fullName>
    </recommendedName>
</protein>
<sequence length="140" mass="16705">MQLEDYFDFLAPKDIRIKGTRVGIESILYEYIHRKLSPEEIVPKFRTVTLEQVYATILYYLHNKETIGKYFADWLEWSHQQWKNQEMNPHPAIIRLRERIAKYGRDPEVHKALRRQRELAAPGNIKEVVEKHQNDSLSNG</sequence>
<proteinExistence type="predicted"/>
<dbReference type="InterPro" id="IPR009057">
    <property type="entry name" value="Homeodomain-like_sf"/>
</dbReference>
<name>A0AAV3XBZ0_9CYAN</name>
<reference evidence="1" key="1">
    <citation type="submission" date="2019-10" db="EMBL/GenBank/DDBJ databases">
        <title>Draft genome sequece of Microseira wollei NIES-4236.</title>
        <authorList>
            <person name="Yamaguchi H."/>
            <person name="Suzuki S."/>
            <person name="Kawachi M."/>
        </authorList>
    </citation>
    <scope>NUCLEOTIDE SEQUENCE</scope>
    <source>
        <strain evidence="1">NIES-4236</strain>
    </source>
</reference>
<organism evidence="1 2">
    <name type="scientific">Microseira wollei NIES-4236</name>
    <dbReference type="NCBI Taxonomy" id="2530354"/>
    <lineage>
        <taxon>Bacteria</taxon>
        <taxon>Bacillati</taxon>
        <taxon>Cyanobacteriota</taxon>
        <taxon>Cyanophyceae</taxon>
        <taxon>Oscillatoriophycideae</taxon>
        <taxon>Aerosakkonematales</taxon>
        <taxon>Aerosakkonemataceae</taxon>
        <taxon>Microseira</taxon>
    </lineage>
</organism>
<dbReference type="Proteomes" id="UP001050975">
    <property type="component" value="Unassembled WGS sequence"/>
</dbReference>
<gene>
    <name evidence="1" type="ORF">MiSe_29100</name>
</gene>
<evidence type="ECO:0000313" key="2">
    <source>
        <dbReference type="Proteomes" id="UP001050975"/>
    </source>
</evidence>
<evidence type="ECO:0000313" key="1">
    <source>
        <dbReference type="EMBL" id="GET38156.1"/>
    </source>
</evidence>
<dbReference type="InterPro" id="IPR036388">
    <property type="entry name" value="WH-like_DNA-bd_sf"/>
</dbReference>